<feature type="compositionally biased region" description="Polar residues" evidence="1">
    <location>
        <begin position="37"/>
        <end position="55"/>
    </location>
</feature>
<organism evidence="2 3">
    <name type="scientific">Marasmiellus scandens</name>
    <dbReference type="NCBI Taxonomy" id="2682957"/>
    <lineage>
        <taxon>Eukaryota</taxon>
        <taxon>Fungi</taxon>
        <taxon>Dikarya</taxon>
        <taxon>Basidiomycota</taxon>
        <taxon>Agaricomycotina</taxon>
        <taxon>Agaricomycetes</taxon>
        <taxon>Agaricomycetidae</taxon>
        <taxon>Agaricales</taxon>
        <taxon>Marasmiineae</taxon>
        <taxon>Omphalotaceae</taxon>
        <taxon>Marasmiellus</taxon>
    </lineage>
</organism>
<proteinExistence type="predicted"/>
<sequence>MTGMVPPVVGMNPDDMLRMYAERNRAANRGAGAKSPLSRSGTPAQRSGLVDTSTLAPAPAPATRVYGRWR</sequence>
<evidence type="ECO:0000313" key="3">
    <source>
        <dbReference type="Proteomes" id="UP001498398"/>
    </source>
</evidence>
<gene>
    <name evidence="2" type="ORF">VKT23_009453</name>
</gene>
<name>A0ABR1JJP7_9AGAR</name>
<dbReference type="EMBL" id="JBANRG010000016">
    <property type="protein sequence ID" value="KAK7459470.1"/>
    <property type="molecule type" value="Genomic_DNA"/>
</dbReference>
<evidence type="ECO:0000313" key="2">
    <source>
        <dbReference type="EMBL" id="KAK7459470.1"/>
    </source>
</evidence>
<keyword evidence="3" id="KW-1185">Reference proteome</keyword>
<protein>
    <submittedName>
        <fullName evidence="2">Uncharacterized protein</fullName>
    </submittedName>
</protein>
<accession>A0ABR1JJP7</accession>
<feature type="region of interest" description="Disordered" evidence="1">
    <location>
        <begin position="23"/>
        <end position="70"/>
    </location>
</feature>
<reference evidence="2 3" key="1">
    <citation type="submission" date="2024-01" db="EMBL/GenBank/DDBJ databases">
        <title>A draft genome for the cacao thread blight pathogen Marasmiellus scandens.</title>
        <authorList>
            <person name="Baruah I.K."/>
            <person name="Leung J."/>
            <person name="Bukari Y."/>
            <person name="Amoako-Attah I."/>
            <person name="Meinhardt L.W."/>
            <person name="Bailey B.A."/>
            <person name="Cohen S.P."/>
        </authorList>
    </citation>
    <scope>NUCLEOTIDE SEQUENCE [LARGE SCALE GENOMIC DNA]</scope>
    <source>
        <strain evidence="2 3">GH-19</strain>
    </source>
</reference>
<comment type="caution">
    <text evidence="2">The sequence shown here is derived from an EMBL/GenBank/DDBJ whole genome shotgun (WGS) entry which is preliminary data.</text>
</comment>
<evidence type="ECO:0000256" key="1">
    <source>
        <dbReference type="SAM" id="MobiDB-lite"/>
    </source>
</evidence>
<dbReference type="Proteomes" id="UP001498398">
    <property type="component" value="Unassembled WGS sequence"/>
</dbReference>